<organism evidence="1">
    <name type="scientific">Iconisemion striatum</name>
    <dbReference type="NCBI Taxonomy" id="60296"/>
    <lineage>
        <taxon>Eukaryota</taxon>
        <taxon>Metazoa</taxon>
        <taxon>Chordata</taxon>
        <taxon>Craniata</taxon>
        <taxon>Vertebrata</taxon>
        <taxon>Euteleostomi</taxon>
        <taxon>Actinopterygii</taxon>
        <taxon>Neopterygii</taxon>
        <taxon>Teleostei</taxon>
        <taxon>Neoteleostei</taxon>
        <taxon>Acanthomorphata</taxon>
        <taxon>Ovalentaria</taxon>
        <taxon>Atherinomorphae</taxon>
        <taxon>Cyprinodontiformes</taxon>
        <taxon>Nothobranchiidae</taxon>
        <taxon>Iconisemion</taxon>
    </lineage>
</organism>
<dbReference type="AlphaFoldDB" id="A0A1A7XE40"/>
<feature type="non-terminal residue" evidence="1">
    <location>
        <position position="1"/>
    </location>
</feature>
<reference evidence="1" key="2">
    <citation type="submission" date="2016-06" db="EMBL/GenBank/DDBJ databases">
        <title>The genome of a short-lived fish provides insights into sex chromosome evolution and the genetic control of aging.</title>
        <authorList>
            <person name="Reichwald K."/>
            <person name="Felder M."/>
            <person name="Petzold A."/>
            <person name="Koch P."/>
            <person name="Groth M."/>
            <person name="Platzer M."/>
        </authorList>
    </citation>
    <scope>NUCLEOTIDE SEQUENCE</scope>
    <source>
        <tissue evidence="1">Brain</tissue>
    </source>
</reference>
<gene>
    <name evidence="1" type="primary">Nfu_g_1_005526</name>
</gene>
<feature type="non-terminal residue" evidence="1">
    <location>
        <position position="86"/>
    </location>
</feature>
<dbReference type="EMBL" id="HADW01014937">
    <property type="protein sequence ID" value="SBP16337.1"/>
    <property type="molecule type" value="Transcribed_RNA"/>
</dbReference>
<sequence>QSGYLWRAHGGLFAPKKCHPTQLPTHILEDIADSRTFSMVSPDSVTSVTCAQCELAFICEEHGAPVVNLSVLVFSGKYQTSCTMLG</sequence>
<accession>A0A1A7XE40</accession>
<evidence type="ECO:0000313" key="1">
    <source>
        <dbReference type="EMBL" id="SBP16337.1"/>
    </source>
</evidence>
<protein>
    <submittedName>
        <fullName evidence="1">Uncharacterized protein</fullName>
    </submittedName>
</protein>
<name>A0A1A7XE40_9TELE</name>
<proteinExistence type="predicted"/>
<reference evidence="1" key="1">
    <citation type="submission" date="2016-05" db="EMBL/GenBank/DDBJ databases">
        <authorList>
            <person name="Lavstsen T."/>
            <person name="Jespersen J.S."/>
        </authorList>
    </citation>
    <scope>NUCLEOTIDE SEQUENCE</scope>
    <source>
        <tissue evidence="1">Brain</tissue>
    </source>
</reference>